<accession>A0A1E3L8K1</accession>
<dbReference type="Proteomes" id="UP000094578">
    <property type="component" value="Unassembled WGS sequence"/>
</dbReference>
<dbReference type="RefSeq" id="WP_069326450.1">
    <property type="nucleotide sequence ID" value="NZ_MDER01000030.1"/>
</dbReference>
<proteinExistence type="predicted"/>
<name>A0A1E3L8K1_9BACL</name>
<feature type="transmembrane region" description="Helical" evidence="1">
    <location>
        <begin position="106"/>
        <end position="125"/>
    </location>
</feature>
<feature type="transmembrane region" description="Helical" evidence="1">
    <location>
        <begin position="330"/>
        <end position="353"/>
    </location>
</feature>
<evidence type="ECO:0000313" key="3">
    <source>
        <dbReference type="Proteomes" id="UP000094578"/>
    </source>
</evidence>
<feature type="transmembrane region" description="Helical" evidence="1">
    <location>
        <begin position="208"/>
        <end position="226"/>
    </location>
</feature>
<feature type="transmembrane region" description="Helical" evidence="1">
    <location>
        <begin position="9"/>
        <end position="29"/>
    </location>
</feature>
<evidence type="ECO:0000256" key="1">
    <source>
        <dbReference type="SAM" id="Phobius"/>
    </source>
</evidence>
<feature type="transmembrane region" description="Helical" evidence="1">
    <location>
        <begin position="61"/>
        <end position="79"/>
    </location>
</feature>
<sequence length="400" mass="45245">MDNSNTKSLLIVISISITLSVLLLIHVGWAVGAEYTLVTVLALIGWLIYSYRAVPRIDSLLPVYIICIVLLIALNTFRYTSKYASFIAIHYSAGFAQDFVMSHTTWFVWMVGLPIVILLLGGYFLSKGYRVGAFFAWWGYGYVAVESIIQLLVELGNYSLYAHHYLGGVWVAMLLFYLGGTGILKLIRPQDQVIRHESVQPLSRRKKNLWTILIVTCIAIYGMTFYAQTGSLLPVGVIIGSMMGGLICWRKTTANLPADPYTLVPLYLLLQALFYIHVGEEVLAHFNQGIASITGQTWSDQDFDYLITFIGPFFWVLGAYSLWKRQAFGNFILWFMIVGMILGEPTHLLVFPIVRMVQEGVGYEYFSGMYTALFPMIPAILSLIVIVKDYRKQKEMIVHD</sequence>
<feature type="transmembrane region" description="Helical" evidence="1">
    <location>
        <begin position="232"/>
        <end position="249"/>
    </location>
</feature>
<feature type="transmembrane region" description="Helical" evidence="1">
    <location>
        <begin position="365"/>
        <end position="387"/>
    </location>
</feature>
<keyword evidence="1" id="KW-1133">Transmembrane helix</keyword>
<dbReference type="STRING" id="1886670.PTI45_00998"/>
<keyword evidence="3" id="KW-1185">Reference proteome</keyword>
<dbReference type="AlphaFoldDB" id="A0A1E3L8K1"/>
<evidence type="ECO:0000313" key="2">
    <source>
        <dbReference type="EMBL" id="ODP29515.1"/>
    </source>
</evidence>
<protein>
    <submittedName>
        <fullName evidence="2">Uncharacterized protein</fullName>
    </submittedName>
</protein>
<gene>
    <name evidence="2" type="ORF">PTI45_00998</name>
</gene>
<feature type="transmembrane region" description="Helical" evidence="1">
    <location>
        <begin position="165"/>
        <end position="187"/>
    </location>
</feature>
<feature type="transmembrane region" description="Helical" evidence="1">
    <location>
        <begin position="35"/>
        <end position="54"/>
    </location>
</feature>
<keyword evidence="1" id="KW-0812">Transmembrane</keyword>
<keyword evidence="1" id="KW-0472">Membrane</keyword>
<feature type="transmembrane region" description="Helical" evidence="1">
    <location>
        <begin position="305"/>
        <end position="323"/>
    </location>
</feature>
<feature type="transmembrane region" description="Helical" evidence="1">
    <location>
        <begin position="261"/>
        <end position="278"/>
    </location>
</feature>
<organism evidence="2 3">
    <name type="scientific">Paenibacillus nuruki</name>
    <dbReference type="NCBI Taxonomy" id="1886670"/>
    <lineage>
        <taxon>Bacteria</taxon>
        <taxon>Bacillati</taxon>
        <taxon>Bacillota</taxon>
        <taxon>Bacilli</taxon>
        <taxon>Bacillales</taxon>
        <taxon>Paenibacillaceae</taxon>
        <taxon>Paenibacillus</taxon>
    </lineage>
</organism>
<comment type="caution">
    <text evidence="2">The sequence shown here is derived from an EMBL/GenBank/DDBJ whole genome shotgun (WGS) entry which is preliminary data.</text>
</comment>
<reference evidence="2 3" key="1">
    <citation type="submission" date="2016-08" db="EMBL/GenBank/DDBJ databases">
        <title>Genome sequencing of Paenibacillus sp. TI45-13ar, isolated from Korean traditional nuruk.</title>
        <authorList>
            <person name="Kim S.-J."/>
        </authorList>
    </citation>
    <scope>NUCLEOTIDE SEQUENCE [LARGE SCALE GENOMIC DNA]</scope>
    <source>
        <strain evidence="2 3">TI45-13ar</strain>
    </source>
</reference>
<feature type="transmembrane region" description="Helical" evidence="1">
    <location>
        <begin position="132"/>
        <end position="153"/>
    </location>
</feature>
<dbReference type="EMBL" id="MDER01000030">
    <property type="protein sequence ID" value="ODP29515.1"/>
    <property type="molecule type" value="Genomic_DNA"/>
</dbReference>